<evidence type="ECO:0000256" key="2">
    <source>
        <dbReference type="SAM" id="SignalP"/>
    </source>
</evidence>
<feature type="compositionally biased region" description="Basic and acidic residues" evidence="1">
    <location>
        <begin position="112"/>
        <end position="129"/>
    </location>
</feature>
<reference evidence="3" key="1">
    <citation type="submission" date="2023-03" db="EMBL/GenBank/DDBJ databases">
        <title>Massive genome expansion in bonnet fungi (Mycena s.s.) driven by repeated elements and novel gene families across ecological guilds.</title>
        <authorList>
            <consortium name="Lawrence Berkeley National Laboratory"/>
            <person name="Harder C.B."/>
            <person name="Miyauchi S."/>
            <person name="Viragh M."/>
            <person name="Kuo A."/>
            <person name="Thoen E."/>
            <person name="Andreopoulos B."/>
            <person name="Lu D."/>
            <person name="Skrede I."/>
            <person name="Drula E."/>
            <person name="Henrissat B."/>
            <person name="Morin E."/>
            <person name="Kohler A."/>
            <person name="Barry K."/>
            <person name="LaButti K."/>
            <person name="Morin E."/>
            <person name="Salamov A."/>
            <person name="Lipzen A."/>
            <person name="Mereny Z."/>
            <person name="Hegedus B."/>
            <person name="Baldrian P."/>
            <person name="Stursova M."/>
            <person name="Weitz H."/>
            <person name="Taylor A."/>
            <person name="Grigoriev I.V."/>
            <person name="Nagy L.G."/>
            <person name="Martin F."/>
            <person name="Kauserud H."/>
        </authorList>
    </citation>
    <scope>NUCLEOTIDE SEQUENCE</scope>
    <source>
        <strain evidence="3">9144</strain>
    </source>
</reference>
<keyword evidence="4" id="KW-1185">Reference proteome</keyword>
<protein>
    <recommendedName>
        <fullName evidence="5">Ecp2 effector protein domain-containing protein</fullName>
    </recommendedName>
</protein>
<keyword evidence="2" id="KW-0732">Signal</keyword>
<feature type="signal peptide" evidence="2">
    <location>
        <begin position="1"/>
        <end position="19"/>
    </location>
</feature>
<evidence type="ECO:0000313" key="3">
    <source>
        <dbReference type="EMBL" id="KAJ7201144.1"/>
    </source>
</evidence>
<feature type="region of interest" description="Disordered" evidence="1">
    <location>
        <begin position="107"/>
        <end position="129"/>
    </location>
</feature>
<proteinExistence type="predicted"/>
<dbReference type="AlphaFoldDB" id="A0AAD6V3C0"/>
<dbReference type="EMBL" id="JARJCW010000060">
    <property type="protein sequence ID" value="KAJ7201144.1"/>
    <property type="molecule type" value="Genomic_DNA"/>
</dbReference>
<organism evidence="3 4">
    <name type="scientific">Mycena pura</name>
    <dbReference type="NCBI Taxonomy" id="153505"/>
    <lineage>
        <taxon>Eukaryota</taxon>
        <taxon>Fungi</taxon>
        <taxon>Dikarya</taxon>
        <taxon>Basidiomycota</taxon>
        <taxon>Agaricomycotina</taxon>
        <taxon>Agaricomycetes</taxon>
        <taxon>Agaricomycetidae</taxon>
        <taxon>Agaricales</taxon>
        <taxon>Marasmiineae</taxon>
        <taxon>Mycenaceae</taxon>
        <taxon>Mycena</taxon>
    </lineage>
</organism>
<dbReference type="Proteomes" id="UP001219525">
    <property type="component" value="Unassembled WGS sequence"/>
</dbReference>
<sequence>MFSAKLILTALAFAVVASAAPSSSVKLTQRDATTVTVCIHDNPPFDCIALPVVSDECISLIGGLDRYNDELSWAQVPSGYICEFFEDFGCTGDIAALQPGNWDLFNTRGNMRKPDGKGKKEKDKRHDGSHTPCVCLARTRNEHRRTAAQTTADICEYHRPGLAVAILSTGENGARQGRMSAGEVVPAAGGGLVVATDAHVVPLSMSKFLGKAQRGPNWE</sequence>
<name>A0AAD6V3C0_9AGAR</name>
<gene>
    <name evidence="3" type="ORF">GGX14DRAFT_571716</name>
</gene>
<evidence type="ECO:0000313" key="4">
    <source>
        <dbReference type="Proteomes" id="UP001219525"/>
    </source>
</evidence>
<feature type="chain" id="PRO_5041978053" description="Ecp2 effector protein domain-containing protein" evidence="2">
    <location>
        <begin position="20"/>
        <end position="219"/>
    </location>
</feature>
<evidence type="ECO:0008006" key="5">
    <source>
        <dbReference type="Google" id="ProtNLM"/>
    </source>
</evidence>
<comment type="caution">
    <text evidence="3">The sequence shown here is derived from an EMBL/GenBank/DDBJ whole genome shotgun (WGS) entry which is preliminary data.</text>
</comment>
<accession>A0AAD6V3C0</accession>
<evidence type="ECO:0000256" key="1">
    <source>
        <dbReference type="SAM" id="MobiDB-lite"/>
    </source>
</evidence>